<feature type="domain" description="AMP-dependent synthetase/ligase" evidence="3">
    <location>
        <begin position="18"/>
        <end position="403"/>
    </location>
</feature>
<evidence type="ECO:0000259" key="3">
    <source>
        <dbReference type="Pfam" id="PF00501"/>
    </source>
</evidence>
<dbReference type="InterPro" id="IPR000873">
    <property type="entry name" value="AMP-dep_synth/lig_dom"/>
</dbReference>
<keyword evidence="6" id="KW-1185">Reference proteome</keyword>
<dbReference type="Proteomes" id="UP000002484">
    <property type="component" value="Chromosome"/>
</dbReference>
<gene>
    <name evidence="5" type="ordered locus">FraEuI1c_2832</name>
</gene>
<dbReference type="KEGG" id="fri:FraEuI1c_2832"/>
<dbReference type="Pfam" id="PF00501">
    <property type="entry name" value="AMP-binding"/>
    <property type="match status" value="1"/>
</dbReference>
<dbReference type="STRING" id="298654.FraEuI1c_2832"/>
<dbReference type="InterPro" id="IPR042099">
    <property type="entry name" value="ANL_N_sf"/>
</dbReference>
<organism evidence="5 6">
    <name type="scientific">Pseudofrankia inefficax (strain DSM 45817 / CECT 9037 / DDB 130130 / EuI1c)</name>
    <name type="common">Frankia inefficax</name>
    <dbReference type="NCBI Taxonomy" id="298654"/>
    <lineage>
        <taxon>Bacteria</taxon>
        <taxon>Bacillati</taxon>
        <taxon>Actinomycetota</taxon>
        <taxon>Actinomycetes</taxon>
        <taxon>Frankiales</taxon>
        <taxon>Frankiaceae</taxon>
        <taxon>Pseudofrankia</taxon>
    </lineage>
</organism>
<evidence type="ECO:0000256" key="1">
    <source>
        <dbReference type="ARBA" id="ARBA00006432"/>
    </source>
</evidence>
<name>E3J7V5_PSEI1</name>
<dbReference type="HOGENOM" id="CLU_000022_59_7_11"/>
<evidence type="ECO:0000313" key="5">
    <source>
        <dbReference type="EMBL" id="ADP80859.1"/>
    </source>
</evidence>
<dbReference type="CDD" id="cd04433">
    <property type="entry name" value="AFD_class_I"/>
    <property type="match status" value="1"/>
</dbReference>
<dbReference type="OrthoDB" id="9803968at2"/>
<accession>E3J7V5</accession>
<comment type="similarity">
    <text evidence="1">Belongs to the ATP-dependent AMP-binding enzyme family.</text>
</comment>
<dbReference type="PANTHER" id="PTHR43201">
    <property type="entry name" value="ACYL-COA SYNTHETASE"/>
    <property type="match status" value="1"/>
</dbReference>
<dbReference type="GO" id="GO:0006631">
    <property type="term" value="P:fatty acid metabolic process"/>
    <property type="evidence" value="ECO:0007669"/>
    <property type="project" value="TreeGrafter"/>
</dbReference>
<dbReference type="AlphaFoldDB" id="E3J7V5"/>
<dbReference type="InterPro" id="IPR020845">
    <property type="entry name" value="AMP-binding_CS"/>
</dbReference>
<protein>
    <submittedName>
        <fullName evidence="5">AMP-dependent synthetase and ligase</fullName>
    </submittedName>
</protein>
<sequence length="568" mass="60722">MDLPPSPDFRPTVPELLRTAAERWGPRDCVVTPTERMTFAQLDDRSARLAAELATQGIGKGSRVGLLFPNGVDWVIAWAAAARLGAVTVPVNTFYQATELARFLRHSDLQVLLGVSAFLHHDYVARLEAVAPELAAYRYGGPLLLGSLPQLRRISLTGSALPVWASRLSVTPAPPRVDGGLDAVVTAMGEDVTPADPLLVTYTSGSTGEPKGVVHGHGPLLTHAFNLGALGGIGETCRIWTPMPLCWVGGFVFGLLRALTRGACFVTQETFDAGTALRLLADERVTDVAAWPGVTKALLEHADFPSTDLRALRAGLYEAVAPDRRPPDPGLAIGSLGMSETCGPHTFKTAAEEAAGAPEAYRGTFGRPVPGIEHRIVDPETGHDLPEGAEGEVLVRGYSLLLGLHKRDRATVFDADGWYHTGDRGYFRDGWFFFTGRQNDLIKTGGSNVAPAEVESLLLADDEVKLAFVVGVPDEIRGERVIALVVPSGGVAPVNRLGSAEPSGLARDGAALGESLRGRLRGRLSSYKIPQHILPITDGQVPWLVSQKVDRRALVALARRLLSDQVTA</sequence>
<dbReference type="Gene3D" id="3.30.300.30">
    <property type="match status" value="1"/>
</dbReference>
<dbReference type="Pfam" id="PF13193">
    <property type="entry name" value="AMP-binding_C"/>
    <property type="match status" value="1"/>
</dbReference>
<dbReference type="Gene3D" id="3.40.50.12780">
    <property type="entry name" value="N-terminal domain of ligase-like"/>
    <property type="match status" value="1"/>
</dbReference>
<dbReference type="PANTHER" id="PTHR43201:SF5">
    <property type="entry name" value="MEDIUM-CHAIN ACYL-COA LIGASE ACSF2, MITOCHONDRIAL"/>
    <property type="match status" value="1"/>
</dbReference>
<reference evidence="5 6" key="1">
    <citation type="submission" date="2010-10" db="EMBL/GenBank/DDBJ databases">
        <title>Complete sequence of Frankia sp. EuI1c.</title>
        <authorList>
            <consortium name="US DOE Joint Genome Institute"/>
            <person name="Lucas S."/>
            <person name="Copeland A."/>
            <person name="Lapidus A."/>
            <person name="Cheng J.-F."/>
            <person name="Bruce D."/>
            <person name="Goodwin L."/>
            <person name="Pitluck S."/>
            <person name="Chertkov O."/>
            <person name="Detter J.C."/>
            <person name="Han C."/>
            <person name="Tapia R."/>
            <person name="Land M."/>
            <person name="Hauser L."/>
            <person name="Jeffries C."/>
            <person name="Kyrpides N."/>
            <person name="Ivanova N."/>
            <person name="Mikhailova N."/>
            <person name="Beauchemin N."/>
            <person name="Sen A."/>
            <person name="Sur S.A."/>
            <person name="Gtari M."/>
            <person name="Wall L."/>
            <person name="Tisa L."/>
            <person name="Woyke T."/>
        </authorList>
    </citation>
    <scope>NUCLEOTIDE SEQUENCE [LARGE SCALE GENOMIC DNA]</scope>
    <source>
        <strain evidence="6">DSM 45817 / CECT 9037 / EuI1c</strain>
    </source>
</reference>
<dbReference type="InParanoid" id="E3J7V5"/>
<dbReference type="RefSeq" id="WP_013423977.1">
    <property type="nucleotide sequence ID" value="NC_014666.1"/>
</dbReference>
<dbReference type="eggNOG" id="COG0318">
    <property type="taxonomic scope" value="Bacteria"/>
</dbReference>
<feature type="domain" description="AMP-binding enzyme C-terminal" evidence="4">
    <location>
        <begin position="453"/>
        <end position="536"/>
    </location>
</feature>
<dbReference type="EMBL" id="CP002299">
    <property type="protein sequence ID" value="ADP80859.1"/>
    <property type="molecule type" value="Genomic_DNA"/>
</dbReference>
<dbReference type="GO" id="GO:0031956">
    <property type="term" value="F:medium-chain fatty acid-CoA ligase activity"/>
    <property type="evidence" value="ECO:0007669"/>
    <property type="project" value="TreeGrafter"/>
</dbReference>
<dbReference type="PROSITE" id="PS00455">
    <property type="entry name" value="AMP_BINDING"/>
    <property type="match status" value="1"/>
</dbReference>
<evidence type="ECO:0000259" key="4">
    <source>
        <dbReference type="Pfam" id="PF13193"/>
    </source>
</evidence>
<evidence type="ECO:0000313" key="6">
    <source>
        <dbReference type="Proteomes" id="UP000002484"/>
    </source>
</evidence>
<proteinExistence type="inferred from homology"/>
<dbReference type="InterPro" id="IPR045851">
    <property type="entry name" value="AMP-bd_C_sf"/>
</dbReference>
<evidence type="ECO:0000256" key="2">
    <source>
        <dbReference type="ARBA" id="ARBA00022598"/>
    </source>
</evidence>
<dbReference type="SUPFAM" id="SSF56801">
    <property type="entry name" value="Acetyl-CoA synthetase-like"/>
    <property type="match status" value="1"/>
</dbReference>
<dbReference type="InterPro" id="IPR025110">
    <property type="entry name" value="AMP-bd_C"/>
</dbReference>
<keyword evidence="2 5" id="KW-0436">Ligase</keyword>